<accession>A0A6A6FMM6</accession>
<proteinExistence type="predicted"/>
<dbReference type="EMBL" id="ML992668">
    <property type="protein sequence ID" value="KAF2214468.1"/>
    <property type="molecule type" value="Genomic_DNA"/>
</dbReference>
<protein>
    <submittedName>
        <fullName evidence="1">Uncharacterized protein</fullName>
    </submittedName>
</protein>
<keyword evidence="2" id="KW-1185">Reference proteome</keyword>
<dbReference type="AlphaFoldDB" id="A0A6A6FMM6"/>
<evidence type="ECO:0000313" key="2">
    <source>
        <dbReference type="Proteomes" id="UP000799539"/>
    </source>
</evidence>
<gene>
    <name evidence="1" type="ORF">CERZMDRAFT_95733</name>
</gene>
<dbReference type="Proteomes" id="UP000799539">
    <property type="component" value="Unassembled WGS sequence"/>
</dbReference>
<evidence type="ECO:0000313" key="1">
    <source>
        <dbReference type="EMBL" id="KAF2214468.1"/>
    </source>
</evidence>
<name>A0A6A6FMM6_9PEZI</name>
<sequence>MFANVLNSLGRYLRGGDLHPCSEPKESAHIAANAYLALQIGVASVDAKGDFDKANEELNWELVWRRVRTNGQYVKILASTLRVAPSRLTLDVQIDTLQDVAVKFPGLVAECPQRTHAILTKNSALRGCIQWLSDKPDLRPLDYEVVHLYVSELLDGPMGYKSIWRYIHNTFDDMETGKVKLVKADALSNVSGRSA</sequence>
<reference evidence="1" key="1">
    <citation type="journal article" date="2020" name="Stud. Mycol.">
        <title>101 Dothideomycetes genomes: a test case for predicting lifestyles and emergence of pathogens.</title>
        <authorList>
            <person name="Haridas S."/>
            <person name="Albert R."/>
            <person name="Binder M."/>
            <person name="Bloem J."/>
            <person name="Labutti K."/>
            <person name="Salamov A."/>
            <person name="Andreopoulos B."/>
            <person name="Baker S."/>
            <person name="Barry K."/>
            <person name="Bills G."/>
            <person name="Bluhm B."/>
            <person name="Cannon C."/>
            <person name="Castanera R."/>
            <person name="Culley D."/>
            <person name="Daum C."/>
            <person name="Ezra D."/>
            <person name="Gonzalez J."/>
            <person name="Henrissat B."/>
            <person name="Kuo A."/>
            <person name="Liang C."/>
            <person name="Lipzen A."/>
            <person name="Lutzoni F."/>
            <person name="Magnuson J."/>
            <person name="Mondo S."/>
            <person name="Nolan M."/>
            <person name="Ohm R."/>
            <person name="Pangilinan J."/>
            <person name="Park H.-J."/>
            <person name="Ramirez L."/>
            <person name="Alfaro M."/>
            <person name="Sun H."/>
            <person name="Tritt A."/>
            <person name="Yoshinaga Y."/>
            <person name="Zwiers L.-H."/>
            <person name="Turgeon B."/>
            <person name="Goodwin S."/>
            <person name="Spatafora J."/>
            <person name="Crous P."/>
            <person name="Grigoriev I."/>
        </authorList>
    </citation>
    <scope>NUCLEOTIDE SEQUENCE</scope>
    <source>
        <strain evidence="1">SCOH1-5</strain>
    </source>
</reference>
<organism evidence="1 2">
    <name type="scientific">Cercospora zeae-maydis SCOH1-5</name>
    <dbReference type="NCBI Taxonomy" id="717836"/>
    <lineage>
        <taxon>Eukaryota</taxon>
        <taxon>Fungi</taxon>
        <taxon>Dikarya</taxon>
        <taxon>Ascomycota</taxon>
        <taxon>Pezizomycotina</taxon>
        <taxon>Dothideomycetes</taxon>
        <taxon>Dothideomycetidae</taxon>
        <taxon>Mycosphaerellales</taxon>
        <taxon>Mycosphaerellaceae</taxon>
        <taxon>Cercospora</taxon>
    </lineage>
</organism>
<dbReference type="OrthoDB" id="3627639at2759"/>